<name>A0AAW0Q9P4_9PEZI</name>
<dbReference type="GO" id="GO:0016020">
    <property type="term" value="C:membrane"/>
    <property type="evidence" value="ECO:0007669"/>
    <property type="project" value="UniProtKB-SubCell"/>
</dbReference>
<dbReference type="EMBL" id="JAQQWP010000009">
    <property type="protein sequence ID" value="KAK8099933.1"/>
    <property type="molecule type" value="Genomic_DNA"/>
</dbReference>
<keyword evidence="9" id="KW-1185">Reference proteome</keyword>
<dbReference type="AlphaFoldDB" id="A0AAW0Q9P4"/>
<comment type="similarity">
    <text evidence="5">Belongs to the SAT4 family.</text>
</comment>
<evidence type="ECO:0000313" key="9">
    <source>
        <dbReference type="Proteomes" id="UP001392437"/>
    </source>
</evidence>
<dbReference type="Proteomes" id="UP001392437">
    <property type="component" value="Unassembled WGS sequence"/>
</dbReference>
<keyword evidence="3 6" id="KW-1133">Transmembrane helix</keyword>
<evidence type="ECO:0000313" key="8">
    <source>
        <dbReference type="EMBL" id="KAK8099933.1"/>
    </source>
</evidence>
<dbReference type="InterPro" id="IPR049326">
    <property type="entry name" value="Rhodopsin_dom_fungi"/>
</dbReference>
<evidence type="ECO:0000256" key="4">
    <source>
        <dbReference type="ARBA" id="ARBA00023136"/>
    </source>
</evidence>
<proteinExistence type="inferred from homology"/>
<dbReference type="PANTHER" id="PTHR33048">
    <property type="entry name" value="PTH11-LIKE INTEGRAL MEMBRANE PROTEIN (AFU_ORTHOLOGUE AFUA_5G11245)"/>
    <property type="match status" value="1"/>
</dbReference>
<organism evidence="8 9">
    <name type="scientific">Apiospora kogelbergensis</name>
    <dbReference type="NCBI Taxonomy" id="1337665"/>
    <lineage>
        <taxon>Eukaryota</taxon>
        <taxon>Fungi</taxon>
        <taxon>Dikarya</taxon>
        <taxon>Ascomycota</taxon>
        <taxon>Pezizomycotina</taxon>
        <taxon>Sordariomycetes</taxon>
        <taxon>Xylariomycetidae</taxon>
        <taxon>Amphisphaeriales</taxon>
        <taxon>Apiosporaceae</taxon>
        <taxon>Apiospora</taxon>
    </lineage>
</organism>
<comment type="subcellular location">
    <subcellularLocation>
        <location evidence="1">Membrane</location>
        <topology evidence="1">Multi-pass membrane protein</topology>
    </subcellularLocation>
</comment>
<reference evidence="8 9" key="1">
    <citation type="submission" date="2023-01" db="EMBL/GenBank/DDBJ databases">
        <title>Analysis of 21 Apiospora genomes using comparative genomics revels a genus with tremendous synthesis potential of carbohydrate active enzymes and secondary metabolites.</title>
        <authorList>
            <person name="Sorensen T."/>
        </authorList>
    </citation>
    <scope>NUCLEOTIDE SEQUENCE [LARGE SCALE GENOMIC DNA]</scope>
    <source>
        <strain evidence="8 9">CBS 117206</strain>
    </source>
</reference>
<dbReference type="Pfam" id="PF20684">
    <property type="entry name" value="Fung_rhodopsin"/>
    <property type="match status" value="1"/>
</dbReference>
<keyword evidence="2 6" id="KW-0812">Transmembrane</keyword>
<evidence type="ECO:0000259" key="7">
    <source>
        <dbReference type="Pfam" id="PF20684"/>
    </source>
</evidence>
<dbReference type="InterPro" id="IPR052337">
    <property type="entry name" value="SAT4-like"/>
</dbReference>
<evidence type="ECO:0000256" key="2">
    <source>
        <dbReference type="ARBA" id="ARBA00022692"/>
    </source>
</evidence>
<evidence type="ECO:0000256" key="5">
    <source>
        <dbReference type="ARBA" id="ARBA00038359"/>
    </source>
</evidence>
<evidence type="ECO:0000256" key="1">
    <source>
        <dbReference type="ARBA" id="ARBA00004141"/>
    </source>
</evidence>
<comment type="caution">
    <text evidence="8">The sequence shown here is derived from an EMBL/GenBank/DDBJ whole genome shotgun (WGS) entry which is preliminary data.</text>
</comment>
<protein>
    <submittedName>
        <fullName evidence="8">Integral membrane protein PTH11-like</fullName>
    </submittedName>
</protein>
<evidence type="ECO:0000256" key="6">
    <source>
        <dbReference type="SAM" id="Phobius"/>
    </source>
</evidence>
<accession>A0AAW0Q9P4</accession>
<feature type="transmembrane region" description="Helical" evidence="6">
    <location>
        <begin position="20"/>
        <end position="40"/>
    </location>
</feature>
<gene>
    <name evidence="8" type="ORF">PG999_010307</name>
</gene>
<keyword evidence="4 6" id="KW-0472">Membrane</keyword>
<evidence type="ECO:0000256" key="3">
    <source>
        <dbReference type="ARBA" id="ARBA00022989"/>
    </source>
</evidence>
<feature type="transmembrane region" description="Helical" evidence="6">
    <location>
        <begin position="52"/>
        <end position="80"/>
    </location>
</feature>
<feature type="domain" description="Rhodopsin" evidence="7">
    <location>
        <begin position="36"/>
        <end position="187"/>
    </location>
</feature>
<dbReference type="PANTHER" id="PTHR33048:SF8">
    <property type="entry name" value="INTEGRAL MEMBRANE PROTEIN-RELATED"/>
    <property type="match status" value="1"/>
</dbReference>
<feature type="transmembrane region" description="Helical" evidence="6">
    <location>
        <begin position="140"/>
        <end position="163"/>
    </location>
</feature>
<sequence length="192" mass="22011">MNTSMPDPAYLAESRATEVIIWFSIPIPIIVLTTILRLYVRLATIPRSRLKYDDYLIVCAAADIVFQIASLTASALGLAFGPPYGFGQHLVLVPPDHFKMFMMGNYIFSHFYNLAIATAKLSVLALYHRLFWVKLWFRRLVIFTSVFVTVWLLSMELVLLFGWQPISDWWSGTGEDFVHITPFGYFANITNF</sequence>
<feature type="transmembrane region" description="Helical" evidence="6">
    <location>
        <begin position="100"/>
        <end position="128"/>
    </location>
</feature>